<dbReference type="SMART" id="SM01029">
    <property type="entry name" value="BetaGal_dom2"/>
    <property type="match status" value="1"/>
</dbReference>
<evidence type="ECO:0000256" key="3">
    <source>
        <dbReference type="ARBA" id="ARBA00012756"/>
    </source>
</evidence>
<keyword evidence="13" id="KW-1185">Reference proteome</keyword>
<dbReference type="Gene3D" id="2.60.120.260">
    <property type="entry name" value="Galactose-binding domain-like"/>
    <property type="match status" value="2"/>
</dbReference>
<dbReference type="Gene3D" id="3.20.20.80">
    <property type="entry name" value="Glycosidases"/>
    <property type="match status" value="1"/>
</dbReference>
<dbReference type="InterPro" id="IPR001944">
    <property type="entry name" value="Glycoside_Hdrlase_35"/>
</dbReference>
<name>A0ABR0I0N9_9PEZI</name>
<dbReference type="SUPFAM" id="SSF117100">
    <property type="entry name" value="Beta-galactosidase LacA, domain 3"/>
    <property type="match status" value="1"/>
</dbReference>
<dbReference type="InterPro" id="IPR037110">
    <property type="entry name" value="Betagal_dom2_sf"/>
</dbReference>
<dbReference type="InterPro" id="IPR019801">
    <property type="entry name" value="Glyco_hydro_35_CS"/>
</dbReference>
<evidence type="ECO:0000256" key="5">
    <source>
        <dbReference type="ARBA" id="ARBA00022801"/>
    </source>
</evidence>
<dbReference type="PROSITE" id="PS01182">
    <property type="entry name" value="GLYCOSYL_HYDROL_F35"/>
    <property type="match status" value="1"/>
</dbReference>
<dbReference type="EC" id="3.2.1.23" evidence="3 8"/>
<protein>
    <recommendedName>
        <fullName evidence="3 8">Beta-galactosidase</fullName>
        <ecNumber evidence="3 8">3.2.1.23</ecNumber>
    </recommendedName>
</protein>
<dbReference type="PANTHER" id="PTHR23421">
    <property type="entry name" value="BETA-GALACTOSIDASE RELATED"/>
    <property type="match status" value="1"/>
</dbReference>
<keyword evidence="10" id="KW-0472">Membrane</keyword>
<dbReference type="SUPFAM" id="SSF51011">
    <property type="entry name" value="Glycosyl hydrolase domain"/>
    <property type="match status" value="1"/>
</dbReference>
<dbReference type="Pfam" id="PF13363">
    <property type="entry name" value="BetaGal_dom3"/>
    <property type="match status" value="1"/>
</dbReference>
<dbReference type="RefSeq" id="XP_062771036.1">
    <property type="nucleotide sequence ID" value="XM_062908017.1"/>
</dbReference>
<evidence type="ECO:0000256" key="4">
    <source>
        <dbReference type="ARBA" id="ARBA00022729"/>
    </source>
</evidence>
<accession>A0ABR0I0N9</accession>
<dbReference type="EMBL" id="JAFFHB010000001">
    <property type="protein sequence ID" value="KAK4673714.1"/>
    <property type="molecule type" value="Genomic_DNA"/>
</dbReference>
<evidence type="ECO:0000256" key="1">
    <source>
        <dbReference type="ARBA" id="ARBA00001412"/>
    </source>
</evidence>
<reference evidence="12 13" key="1">
    <citation type="journal article" date="2023" name="bioRxiv">
        <title>High-quality genome assemblies of four members of thePodospora anserinaspecies complex.</title>
        <authorList>
            <person name="Ament-Velasquez S.L."/>
            <person name="Vogan A.A."/>
            <person name="Wallerman O."/>
            <person name="Hartmann F."/>
            <person name="Gautier V."/>
            <person name="Silar P."/>
            <person name="Giraud T."/>
            <person name="Johannesson H."/>
        </authorList>
    </citation>
    <scope>NUCLEOTIDE SEQUENCE [LARGE SCALE GENOMIC DNA]</scope>
    <source>
        <strain evidence="12 13">CBS 411.78</strain>
    </source>
</reference>
<organism evidence="12 13">
    <name type="scientific">Podospora pseudopauciseta</name>
    <dbReference type="NCBI Taxonomy" id="2093780"/>
    <lineage>
        <taxon>Eukaryota</taxon>
        <taxon>Fungi</taxon>
        <taxon>Dikarya</taxon>
        <taxon>Ascomycota</taxon>
        <taxon>Pezizomycotina</taxon>
        <taxon>Sordariomycetes</taxon>
        <taxon>Sordariomycetidae</taxon>
        <taxon>Sordariales</taxon>
        <taxon>Podosporaceae</taxon>
        <taxon>Podospora</taxon>
    </lineage>
</organism>
<dbReference type="InterPro" id="IPR017853">
    <property type="entry name" value="GH"/>
</dbReference>
<evidence type="ECO:0000256" key="9">
    <source>
        <dbReference type="RuleBase" id="RU003679"/>
    </source>
</evidence>
<keyword evidence="10" id="KW-0812">Transmembrane</keyword>
<evidence type="ECO:0000256" key="10">
    <source>
        <dbReference type="SAM" id="Phobius"/>
    </source>
</evidence>
<comment type="caution">
    <text evidence="12">The sequence shown here is derived from an EMBL/GenBank/DDBJ whole genome shotgun (WGS) entry which is preliminary data.</text>
</comment>
<keyword evidence="6" id="KW-0325">Glycoprotein</keyword>
<dbReference type="GeneID" id="87928360"/>
<evidence type="ECO:0000313" key="12">
    <source>
        <dbReference type="EMBL" id="KAK4673714.1"/>
    </source>
</evidence>
<sequence>MLIPEEVGVQHLVPGLRWKPPNPFRSSSSSTFDLQGPSLLTKLRSQTEFSLHQGTMARLPGIIAMILALSLMAPAVATIHYVMPNYTWQLNHTISSSPGGELPLPQLPVNSSTSTPVSNPTTNSTSNFYTSSPFSYYNYNQERIKVRPEGWQGPAVTYDNNSLSVYGERIMLYSGEFHYFRLPRSPELWCDVLAKIKAMGFNAISIYVPWMMLEPLRGEWDEVGWFDLDLFIGFAQTNGLYVIARPGPYINGEVTGGGLPGWLQRTTPTLRTADLEFLQAAENYVVRVANLMAKWQVDNGGPVILYQVENEYTMSTDSYKGFPDNGYMQWLIEKAKNASITIPIINNDAWPAGNSRPGIGVGEVDIYGHDLYPFGLDCSAKDWPENATYTDLWSKHIGMSPGTPYTIPEGGAYDTWGSVGYDECVKLFDDVQARVLFKNSYAAGVKVFNVYMIFGGTNWGNLGDPYVYTSYDYGAAIAEDRTIGRPKYSELKLQANFFKVSPGYLAAMPFENMTEGIVGFQMNSTDDKLVATQLTGDFGTFYVIRHRDYRQTDDVAFTLKLPTASGRWHLPARSANFVLSGRDSKLLVTDYPFGGFFMTYCSAEILTWNSYNKTTIVIYGNIGEYHELRFTHPWADPILESSGVNLFADINTTAAQWTIGPDRQWAVINNYVYMHFENRKSAYKYWTVDLVPAYSEGASSIIVYGGYLIRSAAETWLEGGITTGLILMGDFNETTTLEIMNVPLLARMLTVNSDPMNYTLNEHGNWVVTIDYKSADNTGTPDLVTGIEWNYRDCLPEIQSDYDDSSWLRSVLMTNNTDTAPAYTPTSLYGSDYGFHTGVLVFRGHFQAARVKAALNLYTQGGPGFAVSVWLNDQFLYSFDGNLSTEGNDTLYYLPDLEVNYDNLVNYNLTVLVDNMGLEENLIVGANRMKSPRGIMNYGIFDETLHNIVMPIDWKLTGNWKGEYYADKVRGPLNEGGLFAERMGYHLPGAPLSGDTSKNPFKDGLDKPGVGFWSAKLTINWDRIYDTPLSFVFQETDESKRAANGCRAWLYVNGYQFGRYIPKFGPQNEFHVPDGIIYTNGTENHIAIAMWAPNEGGAKLPWLSLKSGHPVRSTRIWPGDMNSFVAESYYDGRGGSY</sequence>
<feature type="transmembrane region" description="Helical" evidence="10">
    <location>
        <begin position="62"/>
        <end position="83"/>
    </location>
</feature>
<keyword evidence="7 8" id="KW-0326">Glycosidase</keyword>
<gene>
    <name evidence="12" type="ORF">QC763_114400</name>
</gene>
<dbReference type="Pfam" id="PF13364">
    <property type="entry name" value="BetaGal_ABD2"/>
    <property type="match status" value="2"/>
</dbReference>
<evidence type="ECO:0000256" key="2">
    <source>
        <dbReference type="ARBA" id="ARBA00009809"/>
    </source>
</evidence>
<evidence type="ECO:0000256" key="6">
    <source>
        <dbReference type="ARBA" id="ARBA00023180"/>
    </source>
</evidence>
<dbReference type="Gene3D" id="2.102.20.10">
    <property type="entry name" value="Beta-galactosidase, domain 2"/>
    <property type="match status" value="1"/>
</dbReference>
<dbReference type="InterPro" id="IPR008979">
    <property type="entry name" value="Galactose-bd-like_sf"/>
</dbReference>
<evidence type="ECO:0000256" key="8">
    <source>
        <dbReference type="RuleBase" id="RU000675"/>
    </source>
</evidence>
<dbReference type="InterPro" id="IPR036833">
    <property type="entry name" value="BetaGal_dom3_sf"/>
</dbReference>
<keyword evidence="4" id="KW-0732">Signal</keyword>
<comment type="catalytic activity">
    <reaction evidence="1 8">
        <text>Hydrolysis of terminal non-reducing beta-D-galactose residues in beta-D-galactosides.</text>
        <dbReference type="EC" id="3.2.1.23"/>
    </reaction>
</comment>
<keyword evidence="10" id="KW-1133">Transmembrane helix</keyword>
<dbReference type="Pfam" id="PF01301">
    <property type="entry name" value="Glyco_hydro_35"/>
    <property type="match status" value="1"/>
</dbReference>
<evidence type="ECO:0000259" key="11">
    <source>
        <dbReference type="SMART" id="SM01029"/>
    </source>
</evidence>
<proteinExistence type="inferred from homology"/>
<feature type="domain" description="Beta-galactosidase" evidence="11">
    <location>
        <begin position="510"/>
        <end position="685"/>
    </location>
</feature>
<dbReference type="Proteomes" id="UP001326199">
    <property type="component" value="Unassembled WGS sequence"/>
</dbReference>
<evidence type="ECO:0000313" key="13">
    <source>
        <dbReference type="Proteomes" id="UP001326199"/>
    </source>
</evidence>
<dbReference type="InterPro" id="IPR018954">
    <property type="entry name" value="Betagal_dom2"/>
</dbReference>
<dbReference type="PRINTS" id="PR00742">
    <property type="entry name" value="GLHYDRLASE35"/>
</dbReference>
<dbReference type="InterPro" id="IPR025300">
    <property type="entry name" value="BetaGal_jelly_roll_dom"/>
</dbReference>
<dbReference type="SUPFAM" id="SSF49785">
    <property type="entry name" value="Galactose-binding domain-like"/>
    <property type="match status" value="2"/>
</dbReference>
<dbReference type="Pfam" id="PF10435">
    <property type="entry name" value="BetaGal_dom2"/>
    <property type="match status" value="1"/>
</dbReference>
<dbReference type="SUPFAM" id="SSF51445">
    <property type="entry name" value="(Trans)glycosidases"/>
    <property type="match status" value="1"/>
</dbReference>
<comment type="similarity">
    <text evidence="2 9">Belongs to the glycosyl hydrolase 35 family.</text>
</comment>
<dbReference type="InterPro" id="IPR025972">
    <property type="entry name" value="BetaGal_dom3"/>
</dbReference>
<evidence type="ECO:0000256" key="7">
    <source>
        <dbReference type="ARBA" id="ARBA00023295"/>
    </source>
</evidence>
<dbReference type="InterPro" id="IPR031330">
    <property type="entry name" value="Gly_Hdrlase_35_cat"/>
</dbReference>
<keyword evidence="5 8" id="KW-0378">Hydrolase</keyword>